<dbReference type="GO" id="GO:0005829">
    <property type="term" value="C:cytosol"/>
    <property type="evidence" value="ECO:0007669"/>
    <property type="project" value="TreeGrafter"/>
</dbReference>
<dbReference type="AlphaFoldDB" id="A0A0M0JAQ6"/>
<feature type="domain" description="FH2" evidence="3">
    <location>
        <begin position="1"/>
        <end position="524"/>
    </location>
</feature>
<feature type="compositionally biased region" description="Polar residues" evidence="2">
    <location>
        <begin position="619"/>
        <end position="637"/>
    </location>
</feature>
<evidence type="ECO:0000313" key="5">
    <source>
        <dbReference type="Proteomes" id="UP000037460"/>
    </source>
</evidence>
<dbReference type="SMART" id="SM00498">
    <property type="entry name" value="FH2"/>
    <property type="match status" value="1"/>
</dbReference>
<name>A0A0M0JAQ6_9EUKA</name>
<dbReference type="Proteomes" id="UP000037460">
    <property type="component" value="Unassembled WGS sequence"/>
</dbReference>
<accession>A0A0M0JAQ6</accession>
<dbReference type="EMBL" id="JWZX01003204">
    <property type="protein sequence ID" value="KOO23308.1"/>
    <property type="molecule type" value="Genomic_DNA"/>
</dbReference>
<dbReference type="PROSITE" id="PS51444">
    <property type="entry name" value="FH2"/>
    <property type="match status" value="1"/>
</dbReference>
<dbReference type="InterPro" id="IPR043592">
    <property type="entry name" value="FMNL_animal"/>
</dbReference>
<comment type="caution">
    <text evidence="4">The sequence shown here is derived from an EMBL/GenBank/DDBJ whole genome shotgun (WGS) entry which is preliminary data.</text>
</comment>
<dbReference type="GO" id="GO:0051015">
    <property type="term" value="F:actin filament binding"/>
    <property type="evidence" value="ECO:0007669"/>
    <property type="project" value="TreeGrafter"/>
</dbReference>
<evidence type="ECO:0000313" key="4">
    <source>
        <dbReference type="EMBL" id="KOO23308.1"/>
    </source>
</evidence>
<dbReference type="Pfam" id="PF02181">
    <property type="entry name" value="FH2"/>
    <property type="match status" value="2"/>
</dbReference>
<dbReference type="InterPro" id="IPR042201">
    <property type="entry name" value="FH2_Formin_sf"/>
</dbReference>
<feature type="compositionally biased region" description="Low complexity" evidence="2">
    <location>
        <begin position="103"/>
        <end position="113"/>
    </location>
</feature>
<feature type="compositionally biased region" description="Basic and acidic residues" evidence="2">
    <location>
        <begin position="603"/>
        <end position="613"/>
    </location>
</feature>
<dbReference type="GO" id="GO:0030866">
    <property type="term" value="P:cortical actin cytoskeleton organization"/>
    <property type="evidence" value="ECO:0007669"/>
    <property type="project" value="TreeGrafter"/>
</dbReference>
<feature type="region of interest" description="Disordered" evidence="2">
    <location>
        <begin position="90"/>
        <end position="134"/>
    </location>
</feature>
<dbReference type="GO" id="GO:0008360">
    <property type="term" value="P:regulation of cell shape"/>
    <property type="evidence" value="ECO:0007669"/>
    <property type="project" value="TreeGrafter"/>
</dbReference>
<dbReference type="PANTHER" id="PTHR45857">
    <property type="entry name" value="FORMIN-LIKE PROTEIN"/>
    <property type="match status" value="1"/>
</dbReference>
<feature type="compositionally biased region" description="Basic and acidic residues" evidence="2">
    <location>
        <begin position="250"/>
        <end position="269"/>
    </location>
</feature>
<comment type="similarity">
    <text evidence="1">Belongs to the formin homology family.</text>
</comment>
<protein>
    <submittedName>
        <fullName evidence="4">Formin domain containing protein</fullName>
    </submittedName>
</protein>
<gene>
    <name evidence="4" type="ORF">Ctob_006719</name>
</gene>
<feature type="region of interest" description="Disordered" evidence="2">
    <location>
        <begin position="591"/>
        <end position="637"/>
    </location>
</feature>
<reference evidence="5" key="1">
    <citation type="journal article" date="2015" name="PLoS Genet.">
        <title>Genome Sequence and Transcriptome Analyses of Chrysochromulina tobin: Metabolic Tools for Enhanced Algal Fitness in the Prominent Order Prymnesiales (Haptophyceae).</title>
        <authorList>
            <person name="Hovde B.T."/>
            <person name="Deodato C.R."/>
            <person name="Hunsperger H.M."/>
            <person name="Ryken S.A."/>
            <person name="Yost W."/>
            <person name="Jha R.K."/>
            <person name="Patterson J."/>
            <person name="Monnat R.J. Jr."/>
            <person name="Barlow S.B."/>
            <person name="Starkenburg S.R."/>
            <person name="Cattolico R.A."/>
        </authorList>
    </citation>
    <scope>NUCLEOTIDE SEQUENCE</scope>
    <source>
        <strain evidence="5">CCMP291</strain>
    </source>
</reference>
<keyword evidence="5" id="KW-1185">Reference proteome</keyword>
<dbReference type="PANTHER" id="PTHR45857:SF4">
    <property type="entry name" value="FORMIN-LIKE PROTEIN"/>
    <property type="match status" value="1"/>
</dbReference>
<dbReference type="GO" id="GO:0016477">
    <property type="term" value="P:cell migration"/>
    <property type="evidence" value="ECO:0007669"/>
    <property type="project" value="TreeGrafter"/>
</dbReference>
<feature type="compositionally biased region" description="Low complexity" evidence="2">
    <location>
        <begin position="544"/>
        <end position="570"/>
    </location>
</feature>
<feature type="region of interest" description="Disordered" evidence="2">
    <location>
        <begin position="540"/>
        <end position="578"/>
    </location>
</feature>
<feature type="compositionally biased region" description="Low complexity" evidence="2">
    <location>
        <begin position="47"/>
        <end position="65"/>
    </location>
</feature>
<sequence>PLHWSRVPPAKVPSTVWATVWAEEFAISEPRSPRSPKSKDPTEAGLASAASMTNTTAANTSPTSAAVANPHTLAKMSDLNLIELEKVFGLPPKPDPKSERSAADAADGGAADANGLVTPKVPQPLKRRGSGGGSGGVATVTLLSAQRSNNVEIALTRLRLSVQQIMDAISSPTGADGGLLPRLANAETLGALLAMMPTAEELDLIRGHVSSKGTAGLARVERFFLAVCEMGAELSGGMGLLGAESGASDDATKGDAETREGSEEQVGREVVDGGNGAGATAATLPPLVPSATVVRTVEQRLRAMQVTLDFDEKCASLAAACLTLREACRQVRSSDKLRQLLQIVLGIGNYLNGSSARGGACGFRLEDLTKLKEVRSADLSTTLLSYVAKMPAVAAPGWIKDLKEVQLPSIAAARGLVMERRMSEATPVAKPPKPSTEDSLRVFLAYFVAEKQPKLEALTADVVAMESDFKALCSWFAEPPTATAESTFGPIATFVQALEQANADNVKAAEKEKANAKLKRQSLGLLGRVASKFSTPSAAMANESSSATPPASGAASTARSRRSLSGAAAPTEKKPEAGVVLNELQQALNRGSSGLRRVSSFRPDGEIINHETTDGITAESASYETNYASGGSLPESS</sequence>
<feature type="non-terminal residue" evidence="4">
    <location>
        <position position="1"/>
    </location>
</feature>
<dbReference type="SUPFAM" id="SSF101447">
    <property type="entry name" value="Formin homology 2 domain (FH2 domain)"/>
    <property type="match status" value="2"/>
</dbReference>
<organism evidence="4 5">
    <name type="scientific">Chrysochromulina tobinii</name>
    <dbReference type="NCBI Taxonomy" id="1460289"/>
    <lineage>
        <taxon>Eukaryota</taxon>
        <taxon>Haptista</taxon>
        <taxon>Haptophyta</taxon>
        <taxon>Prymnesiophyceae</taxon>
        <taxon>Prymnesiales</taxon>
        <taxon>Chrysochromulinaceae</taxon>
        <taxon>Chrysochromulina</taxon>
    </lineage>
</organism>
<feature type="region of interest" description="Disordered" evidence="2">
    <location>
        <begin position="26"/>
        <end position="65"/>
    </location>
</feature>
<evidence type="ECO:0000256" key="2">
    <source>
        <dbReference type="SAM" id="MobiDB-lite"/>
    </source>
</evidence>
<dbReference type="InterPro" id="IPR015425">
    <property type="entry name" value="FH2_Formin"/>
</dbReference>
<proteinExistence type="inferred from homology"/>
<feature type="region of interest" description="Disordered" evidence="2">
    <location>
        <begin position="243"/>
        <end position="269"/>
    </location>
</feature>
<dbReference type="OrthoDB" id="1668162at2759"/>
<evidence type="ECO:0000256" key="1">
    <source>
        <dbReference type="ARBA" id="ARBA00023449"/>
    </source>
</evidence>
<dbReference type="Gene3D" id="1.20.58.2220">
    <property type="entry name" value="Formin, FH2 domain"/>
    <property type="match status" value="2"/>
</dbReference>
<evidence type="ECO:0000259" key="3">
    <source>
        <dbReference type="PROSITE" id="PS51444"/>
    </source>
</evidence>